<protein>
    <recommendedName>
        <fullName evidence="3">E3 ubiquitin-protein ligase</fullName>
    </recommendedName>
</protein>
<dbReference type="EMBL" id="CAUYUJ010007014">
    <property type="protein sequence ID" value="CAK0819316.1"/>
    <property type="molecule type" value="Genomic_DNA"/>
</dbReference>
<reference evidence="1" key="1">
    <citation type="submission" date="2023-10" db="EMBL/GenBank/DDBJ databases">
        <authorList>
            <person name="Chen Y."/>
            <person name="Shah S."/>
            <person name="Dougan E. K."/>
            <person name="Thang M."/>
            <person name="Chan C."/>
        </authorList>
    </citation>
    <scope>NUCLEOTIDE SEQUENCE [LARGE SCALE GENOMIC DNA]</scope>
</reference>
<comment type="caution">
    <text evidence="1">The sequence shown here is derived from an EMBL/GenBank/DDBJ whole genome shotgun (WGS) entry which is preliminary data.</text>
</comment>
<evidence type="ECO:0000313" key="2">
    <source>
        <dbReference type="Proteomes" id="UP001189429"/>
    </source>
</evidence>
<proteinExistence type="predicted"/>
<dbReference type="Proteomes" id="UP001189429">
    <property type="component" value="Unassembled WGS sequence"/>
</dbReference>
<evidence type="ECO:0000313" key="1">
    <source>
        <dbReference type="EMBL" id="CAK0819316.1"/>
    </source>
</evidence>
<organism evidence="1 2">
    <name type="scientific">Prorocentrum cordatum</name>
    <dbReference type="NCBI Taxonomy" id="2364126"/>
    <lineage>
        <taxon>Eukaryota</taxon>
        <taxon>Sar</taxon>
        <taxon>Alveolata</taxon>
        <taxon>Dinophyceae</taxon>
        <taxon>Prorocentrales</taxon>
        <taxon>Prorocentraceae</taxon>
        <taxon>Prorocentrum</taxon>
    </lineage>
</organism>
<sequence length="438" mass="49309">ELEYTLTGEEGPYVATKVNRFRCSWQVLHLMHSFWRVAETTRSVHAALNMPGVFGLTKKITDLEPEDIQTAILKMHEKGKKLLRRDGIAYALRFGPPLVSLTPNLADTTQPLLLVEMVQRLARDHVGQTLVFELLLLLFFVHVLGIRSDLVGWRRGAARKSSRACCFDSCAVDFYEDSIASPVSAAFGAIEAQGRGSLHPRILVWLVLISMRELLDTLVRDRATLKERVALWMRELAHALKSVQEFEITGYAGFLGGNLADPLPPELEVGELPLGLRGRGQFGADGEVETVSAERLNMEESKGDQKLYFWCPDKIDEDPEQEARRPKLGLRDEQGNDVDLETGRAEQLQKRKSLWSTPLHEFASGEMPSFLLGHSAQSVMEQFRQALPSDDWIKEVCTHGRDLVIGCAVHICSPSCFEYQLKGSSKICRHHFYRVVNL</sequence>
<gene>
    <name evidence="1" type="ORF">PCOR1329_LOCUS21341</name>
</gene>
<feature type="non-terminal residue" evidence="1">
    <location>
        <position position="1"/>
    </location>
</feature>
<name>A0ABN9RND0_9DINO</name>
<keyword evidence="2" id="KW-1185">Reference proteome</keyword>
<evidence type="ECO:0008006" key="3">
    <source>
        <dbReference type="Google" id="ProtNLM"/>
    </source>
</evidence>
<feature type="non-terminal residue" evidence="1">
    <location>
        <position position="438"/>
    </location>
</feature>
<accession>A0ABN9RND0</accession>